<dbReference type="GO" id="GO:0005783">
    <property type="term" value="C:endoplasmic reticulum"/>
    <property type="evidence" value="ECO:0007669"/>
    <property type="project" value="UniProtKB-ARBA"/>
</dbReference>
<dbReference type="GO" id="GO:0032991">
    <property type="term" value="C:protein-containing complex"/>
    <property type="evidence" value="ECO:0007669"/>
    <property type="project" value="UniProtKB-ARBA"/>
</dbReference>
<dbReference type="FunFam" id="2.80.10.50:FF:000023">
    <property type="entry name" value="Stromal cell-derived factor 2-like 1"/>
    <property type="match status" value="1"/>
</dbReference>
<evidence type="ECO:0000256" key="2">
    <source>
        <dbReference type="ARBA" id="ARBA00022729"/>
    </source>
</evidence>
<dbReference type="Gene3D" id="3.40.50.1820">
    <property type="entry name" value="alpha/beta hydrolase"/>
    <property type="match status" value="1"/>
</dbReference>
<dbReference type="OMA" id="MSECERN"/>
<accession>A0A9Q0RQF8</accession>
<dbReference type="Proteomes" id="UP001142055">
    <property type="component" value="Chromosome 1"/>
</dbReference>
<dbReference type="PANTHER" id="PTHR46809">
    <property type="entry name" value="STROMAL CELL-DERIVED FACTOR 2-LIKE PROTEIN"/>
    <property type="match status" value="1"/>
</dbReference>
<name>A0A9Q0RQF8_BLOTA</name>
<dbReference type="InterPro" id="IPR016093">
    <property type="entry name" value="MIR_motif"/>
</dbReference>
<dbReference type="GO" id="GO:0005576">
    <property type="term" value="C:extracellular region"/>
    <property type="evidence" value="ECO:0007669"/>
    <property type="project" value="UniProtKB-SubCell"/>
</dbReference>
<feature type="domain" description="MIR" evidence="4">
    <location>
        <begin position="612"/>
        <end position="667"/>
    </location>
</feature>
<dbReference type="Gene3D" id="2.80.10.50">
    <property type="match status" value="1"/>
</dbReference>
<evidence type="ECO:0000259" key="4">
    <source>
        <dbReference type="PROSITE" id="PS50919"/>
    </source>
</evidence>
<keyword evidence="2" id="KW-0732">Signal</keyword>
<proteinExistence type="predicted"/>
<feature type="domain" description="MIR" evidence="4">
    <location>
        <begin position="550"/>
        <end position="604"/>
    </location>
</feature>
<dbReference type="InterPro" id="IPR036300">
    <property type="entry name" value="MIR_dom_sf"/>
</dbReference>
<reference evidence="5" key="1">
    <citation type="submission" date="2022-12" db="EMBL/GenBank/DDBJ databases">
        <title>Genome assemblies of Blomia tropicalis.</title>
        <authorList>
            <person name="Cui Y."/>
        </authorList>
    </citation>
    <scope>NUCLEOTIDE SEQUENCE</scope>
    <source>
        <tissue evidence="5">Adult mites</tissue>
    </source>
</reference>
<protein>
    <recommendedName>
        <fullName evidence="4">MIR domain-containing protein</fullName>
    </recommendedName>
</protein>
<dbReference type="EMBL" id="JAPWDV010000001">
    <property type="protein sequence ID" value="KAJ6224468.1"/>
    <property type="molecule type" value="Genomic_DNA"/>
</dbReference>
<comment type="subcellular location">
    <subcellularLocation>
        <location evidence="1">Secreted</location>
    </subcellularLocation>
</comment>
<evidence type="ECO:0000256" key="3">
    <source>
        <dbReference type="ARBA" id="ARBA00022737"/>
    </source>
</evidence>
<dbReference type="PANTHER" id="PTHR46809:SF2">
    <property type="entry name" value="GH21273P"/>
    <property type="match status" value="1"/>
</dbReference>
<evidence type="ECO:0000313" key="6">
    <source>
        <dbReference type="Proteomes" id="UP001142055"/>
    </source>
</evidence>
<dbReference type="OrthoDB" id="6415022at2759"/>
<feature type="domain" description="MIR" evidence="4">
    <location>
        <begin position="668"/>
        <end position="722"/>
    </location>
</feature>
<keyword evidence="6" id="KW-1185">Reference proteome</keyword>
<dbReference type="SUPFAM" id="SSF82109">
    <property type="entry name" value="MIR domain"/>
    <property type="match status" value="1"/>
</dbReference>
<keyword evidence="3" id="KW-0677">Repeat</keyword>
<comment type="caution">
    <text evidence="5">The sequence shown here is derived from an EMBL/GenBank/DDBJ whole genome shotgun (WGS) entry which is preliminary data.</text>
</comment>
<evidence type="ECO:0000313" key="5">
    <source>
        <dbReference type="EMBL" id="KAJ6224468.1"/>
    </source>
</evidence>
<dbReference type="AlphaFoldDB" id="A0A9Q0RQF8"/>
<dbReference type="Pfam" id="PF02815">
    <property type="entry name" value="MIR"/>
    <property type="match status" value="1"/>
</dbReference>
<dbReference type="SMART" id="SM00472">
    <property type="entry name" value="MIR"/>
    <property type="match status" value="3"/>
</dbReference>
<dbReference type="PROSITE" id="PS50919">
    <property type="entry name" value="MIR"/>
    <property type="match status" value="3"/>
</dbReference>
<dbReference type="SUPFAM" id="SSF53474">
    <property type="entry name" value="alpha/beta-Hydrolases"/>
    <property type="match status" value="1"/>
</dbReference>
<sequence>MNEPVQTNKDSNTPLEPKISTVIQPKSLVTSASPAKCTTPTLMALVQSTQLPGGTESAKLPTIIPNSQVKDKVKQDNSSRVQIDSASRVQIQNYLHAVSGQLKFPTIQELEHDYAKPFHVHPDSQIRAHAAKYLFMKNFPRHLHTPTSQTKDDEIVDIITYEEPKKIPFLTPRPPSTPITVDEDVPEMDSSITESWTCEMNKLWTRANKIAHSDRLARLSFEGHANEVLLKRNLLEQTANKFRELFASTYWEPNLLNWLHNTILEHLNPNYKTVYLDSLQILKHKIPSLIETFYTVKAENKAKPFLNDPLFNTLSHYKLKKLLRKPVFIIIPNGPQMSPHQSVRLKYWHSMFSSMGKVITVPIMAKGNDYIIDILSDIRFSVLDKIRNSKSVFHNRPIILVGFNYGSIFAAHCAFHCQMSICAIICLGFPLKGISGIRGDLDDPLLELTIPIQFIIGENSVMTSIDEIEEFRERITKAETSLIVVGGADDKLVVSNLKKRIECLTQSMVDRCVADEIFVFLSSVLFHFSDDMNISNEMKPMRIQLVSCGQTFVTCGSVIKLLSTNSGVRLHSHDIKYGSGSGQQSVTGTDKQEDVNSYWQIRSKTDEHCERGKPIACGSNIRLTHLQTNKNLHSHHFSSPLSGNQEVSAFGENGEGDTGDNWTVLCGGANWEINSKVRFKHIDTEVFLAVSGHTYGRPIHGQMEIIGSTYSDSSTYWAAKEGVYIKTSDEQQKLLNHDEL</sequence>
<organism evidence="5 6">
    <name type="scientific">Blomia tropicalis</name>
    <name type="common">Mite</name>
    <dbReference type="NCBI Taxonomy" id="40697"/>
    <lineage>
        <taxon>Eukaryota</taxon>
        <taxon>Metazoa</taxon>
        <taxon>Ecdysozoa</taxon>
        <taxon>Arthropoda</taxon>
        <taxon>Chelicerata</taxon>
        <taxon>Arachnida</taxon>
        <taxon>Acari</taxon>
        <taxon>Acariformes</taxon>
        <taxon>Sarcoptiformes</taxon>
        <taxon>Astigmata</taxon>
        <taxon>Glycyphagoidea</taxon>
        <taxon>Echimyopodidae</taxon>
        <taxon>Blomia</taxon>
    </lineage>
</organism>
<gene>
    <name evidence="5" type="ORF">RDWZM_003013</name>
</gene>
<dbReference type="CDD" id="cd23293">
    <property type="entry name" value="beta-trefoil_MIR_SDF2_meta"/>
    <property type="match status" value="1"/>
</dbReference>
<evidence type="ECO:0000256" key="1">
    <source>
        <dbReference type="ARBA" id="ARBA00004613"/>
    </source>
</evidence>
<dbReference type="InterPro" id="IPR029058">
    <property type="entry name" value="AB_hydrolase_fold"/>
</dbReference>